<evidence type="ECO:0000259" key="1">
    <source>
        <dbReference type="Pfam" id="PF05157"/>
    </source>
</evidence>
<dbReference type="EMBL" id="BARU01019945">
    <property type="protein sequence ID" value="GAH58740.1"/>
    <property type="molecule type" value="Genomic_DNA"/>
</dbReference>
<dbReference type="Gene3D" id="3.30.300.160">
    <property type="entry name" value="Type II secretion system, protein E, N-terminal domain"/>
    <property type="match status" value="1"/>
</dbReference>
<protein>
    <recommendedName>
        <fullName evidence="1">Type II secretion system protein GspE N-terminal domain-containing protein</fullName>
    </recommendedName>
</protein>
<feature type="domain" description="Type II secretion system protein GspE N-terminal" evidence="1">
    <location>
        <begin position="35"/>
        <end position="116"/>
    </location>
</feature>
<reference evidence="2" key="1">
    <citation type="journal article" date="2014" name="Front. Microbiol.">
        <title>High frequency of phylogenetically diverse reductive dehalogenase-homologous genes in deep subseafloor sedimentary metagenomes.</title>
        <authorList>
            <person name="Kawai M."/>
            <person name="Futagami T."/>
            <person name="Toyoda A."/>
            <person name="Takaki Y."/>
            <person name="Nishi S."/>
            <person name="Hori S."/>
            <person name="Arai W."/>
            <person name="Tsubouchi T."/>
            <person name="Morono Y."/>
            <person name="Uchiyama I."/>
            <person name="Ito T."/>
            <person name="Fujiyama A."/>
            <person name="Inagaki F."/>
            <person name="Takami H."/>
        </authorList>
    </citation>
    <scope>NUCLEOTIDE SEQUENCE</scope>
    <source>
        <strain evidence="2">Expedition CK06-06</strain>
    </source>
</reference>
<dbReference type="InterPro" id="IPR037257">
    <property type="entry name" value="T2SS_E_N_sf"/>
</dbReference>
<evidence type="ECO:0000313" key="2">
    <source>
        <dbReference type="EMBL" id="GAH58740.1"/>
    </source>
</evidence>
<feature type="non-terminal residue" evidence="2">
    <location>
        <position position="137"/>
    </location>
</feature>
<dbReference type="Pfam" id="PF05157">
    <property type="entry name" value="MshEN"/>
    <property type="match status" value="1"/>
</dbReference>
<sequence length="137" mass="15605">MNVTGSFVYCIANQIIKKLKLADETEISMAAASLYGFEFRRVKPKQVDKEAFDKLELNYIKSNRIMPIALQDETLVVATSRPSDLFVIEDVKRQTQMNVEVVVCPDEDITKACNAFDEEKVDYQLDDIISDMTDVEV</sequence>
<dbReference type="SUPFAM" id="SSF160246">
    <property type="entry name" value="EspE N-terminal domain-like"/>
    <property type="match status" value="1"/>
</dbReference>
<proteinExistence type="predicted"/>
<comment type="caution">
    <text evidence="2">The sequence shown here is derived from an EMBL/GenBank/DDBJ whole genome shotgun (WGS) entry which is preliminary data.</text>
</comment>
<gene>
    <name evidence="2" type="ORF">S03H2_32813</name>
</gene>
<accession>X1HNV4</accession>
<dbReference type="AlphaFoldDB" id="X1HNV4"/>
<name>X1HNV4_9ZZZZ</name>
<organism evidence="2">
    <name type="scientific">marine sediment metagenome</name>
    <dbReference type="NCBI Taxonomy" id="412755"/>
    <lineage>
        <taxon>unclassified sequences</taxon>
        <taxon>metagenomes</taxon>
        <taxon>ecological metagenomes</taxon>
    </lineage>
</organism>
<dbReference type="InterPro" id="IPR007831">
    <property type="entry name" value="T2SS_GspE_N"/>
</dbReference>